<dbReference type="InterPro" id="IPR027267">
    <property type="entry name" value="AH/BAR_dom_sf"/>
</dbReference>
<protein>
    <recommendedName>
        <fullName evidence="2">PH domain-containing protein</fullName>
    </recommendedName>
</protein>
<dbReference type="OMA" id="YSEMRER"/>
<evidence type="ECO:0000313" key="3">
    <source>
        <dbReference type="EMBL" id="ETO35243.1"/>
    </source>
</evidence>
<dbReference type="AlphaFoldDB" id="X6PAT8"/>
<keyword evidence="4" id="KW-1185">Reference proteome</keyword>
<name>X6PAT8_RETFI</name>
<gene>
    <name evidence="3" type="ORF">RFI_01821</name>
</gene>
<organism evidence="3 4">
    <name type="scientific">Reticulomyxa filosa</name>
    <dbReference type="NCBI Taxonomy" id="46433"/>
    <lineage>
        <taxon>Eukaryota</taxon>
        <taxon>Sar</taxon>
        <taxon>Rhizaria</taxon>
        <taxon>Retaria</taxon>
        <taxon>Foraminifera</taxon>
        <taxon>Monothalamids</taxon>
        <taxon>Reticulomyxidae</taxon>
        <taxon>Reticulomyxa</taxon>
    </lineage>
</organism>
<evidence type="ECO:0000259" key="2">
    <source>
        <dbReference type="PROSITE" id="PS50003"/>
    </source>
</evidence>
<accession>X6PAT8</accession>
<feature type="domain" description="PH" evidence="2">
    <location>
        <begin position="354"/>
        <end position="463"/>
    </location>
</feature>
<evidence type="ECO:0000256" key="1">
    <source>
        <dbReference type="SAM" id="MobiDB-lite"/>
    </source>
</evidence>
<dbReference type="Proteomes" id="UP000023152">
    <property type="component" value="Unassembled WGS sequence"/>
</dbReference>
<dbReference type="SUPFAM" id="SSF50729">
    <property type="entry name" value="PH domain-like"/>
    <property type="match status" value="1"/>
</dbReference>
<dbReference type="Gene3D" id="1.20.1270.60">
    <property type="entry name" value="Arfaptin homology (AH) domain/BAR domain"/>
    <property type="match status" value="1"/>
</dbReference>
<evidence type="ECO:0000313" key="4">
    <source>
        <dbReference type="Proteomes" id="UP000023152"/>
    </source>
</evidence>
<proteinExistence type="predicted"/>
<dbReference type="EMBL" id="ASPP01001817">
    <property type="protein sequence ID" value="ETO35243.1"/>
    <property type="molecule type" value="Genomic_DNA"/>
</dbReference>
<reference evidence="3 4" key="1">
    <citation type="journal article" date="2013" name="Curr. Biol.">
        <title>The Genome of the Foraminiferan Reticulomyxa filosa.</title>
        <authorList>
            <person name="Glockner G."/>
            <person name="Hulsmann N."/>
            <person name="Schleicher M."/>
            <person name="Noegel A.A."/>
            <person name="Eichinger L."/>
            <person name="Gallinger C."/>
            <person name="Pawlowski J."/>
            <person name="Sierra R."/>
            <person name="Euteneuer U."/>
            <person name="Pillet L."/>
            <person name="Moustafa A."/>
            <person name="Platzer M."/>
            <person name="Groth M."/>
            <person name="Szafranski K."/>
            <person name="Schliwa M."/>
        </authorList>
    </citation>
    <scope>NUCLEOTIDE SEQUENCE [LARGE SCALE GENOMIC DNA]</scope>
</reference>
<dbReference type="Gene3D" id="2.30.29.30">
    <property type="entry name" value="Pleckstrin-homology domain (PH domain)/Phosphotyrosine-binding domain (PTB)"/>
    <property type="match status" value="1"/>
</dbReference>
<comment type="caution">
    <text evidence="3">The sequence shown here is derived from an EMBL/GenBank/DDBJ whole genome shotgun (WGS) entry which is preliminary data.</text>
</comment>
<dbReference type="SUPFAM" id="SSF103657">
    <property type="entry name" value="BAR/IMD domain-like"/>
    <property type="match status" value="1"/>
</dbReference>
<dbReference type="InterPro" id="IPR011993">
    <property type="entry name" value="PH-like_dom_sf"/>
</dbReference>
<dbReference type="InterPro" id="IPR001849">
    <property type="entry name" value="PH_domain"/>
</dbReference>
<feature type="region of interest" description="Disordered" evidence="1">
    <location>
        <begin position="1"/>
        <end position="34"/>
    </location>
</feature>
<sequence>MKVVTSEEKDKKDEKQMKSKDREEEHDEKEKAAAAEVAAAAAAQVESIRRQWLELQGDRMNLLTQQRQMTTRLHEQDHVEWRKRETKYQLMEKRVESMYQTSAELQKYMATIVKLQKGYEEGLHQIKSFAASETGTVREAAVAIESLQTNRYKQYEDVYKRVFQPAVESMSKFSSNLKSQLQYFKSVGGRVTSDLQQSRDNYETSWQVYERSLQDTLEQQNKGEMAMTDPFLFGKEFDHAQKEYAHYQNKYNEEMARLFRELVLTDDRRVENMKTTLLDYFSAEKSKAVNCVKMLEASLEYIKAIDRERDVNEFIHHGEDNTDHPLPNVKNIFDIGTHQFSKKTLEISNMIFKDVVRWGMLYRPGRIIAANWKPLFAIITKFGFFHLFQTKQVFHCSIFICLCHYIRGNEKDESSHKTMFTFEVIVPNTSYWSLTGNPTRYLFKCDSFEECVDWVLQLKKFVLK</sequence>
<feature type="compositionally biased region" description="Basic and acidic residues" evidence="1">
    <location>
        <begin position="1"/>
        <end position="33"/>
    </location>
</feature>
<dbReference type="PROSITE" id="PS50003">
    <property type="entry name" value="PH_DOMAIN"/>
    <property type="match status" value="1"/>
</dbReference>